<keyword evidence="1" id="KW-0732">Signal</keyword>
<dbReference type="Gene3D" id="2.40.128.20">
    <property type="match status" value="1"/>
</dbReference>
<name>A0A023FU80_AMBCJ</name>
<feature type="chain" id="PRO_5001520239" evidence="1">
    <location>
        <begin position="17"/>
        <end position="207"/>
    </location>
</feature>
<sequence length="207" mass="23610">MLLITFFIVGFGMCAGKREDLTKKERLSSTQIYKRSLKMLRTKDPLRLHTFSKHIEGKIPKCLISRFIKTKEKGAVRTLETNYKLETKEKERKIKETQLNLEVAIAITNGSIPYLQITFQKGSHDAMWTYAQDLKYAKPKGCIILQDTSGEGLRPACTLWGYKHTVPKQMIKCQKIFLQLCGAGRVVDPTQCTEGKEKKGTPVKEPK</sequence>
<reference evidence="2" key="1">
    <citation type="submission" date="2014-03" db="EMBL/GenBank/DDBJ databases">
        <title>The sialotranscriptome of Amblyomma triste, Amblyomma parvum and Amblyomma cajennense ticks, uncovered by 454-based RNA-seq.</title>
        <authorList>
            <person name="Garcia G.R."/>
            <person name="Gardinassi L.G."/>
            <person name="Ribeiro J.M."/>
            <person name="Anatriello E."/>
            <person name="Ferreira B.R."/>
            <person name="Moreira H.N."/>
            <person name="Mafra C."/>
            <person name="Olegario M.M."/>
            <person name="Szabo P.J."/>
            <person name="Miranda-Santos I.K."/>
            <person name="Maruyama S.R."/>
        </authorList>
    </citation>
    <scope>NUCLEOTIDE SEQUENCE</scope>
    <source>
        <strain evidence="2">Uberlandia</strain>
        <tissue evidence="2">Salivary glands</tissue>
    </source>
</reference>
<dbReference type="AlphaFoldDB" id="A0A023FU80"/>
<organism evidence="2">
    <name type="scientific">Amblyomma cajennense</name>
    <name type="common">Cayenne tick</name>
    <name type="synonym">Acarus cajennensis</name>
    <dbReference type="NCBI Taxonomy" id="34607"/>
    <lineage>
        <taxon>Eukaryota</taxon>
        <taxon>Metazoa</taxon>
        <taxon>Ecdysozoa</taxon>
        <taxon>Arthropoda</taxon>
        <taxon>Chelicerata</taxon>
        <taxon>Arachnida</taxon>
        <taxon>Acari</taxon>
        <taxon>Parasitiformes</taxon>
        <taxon>Ixodida</taxon>
        <taxon>Ixodoidea</taxon>
        <taxon>Ixodidae</taxon>
        <taxon>Amblyomminae</taxon>
        <taxon>Amblyomma</taxon>
    </lineage>
</organism>
<feature type="signal peptide" evidence="1">
    <location>
        <begin position="1"/>
        <end position="16"/>
    </location>
</feature>
<protein>
    <submittedName>
        <fullName evidence="2">Putative secreted protein 94</fullName>
    </submittedName>
</protein>
<dbReference type="InterPro" id="IPR012674">
    <property type="entry name" value="Calycin"/>
</dbReference>
<evidence type="ECO:0000256" key="1">
    <source>
        <dbReference type="SAM" id="SignalP"/>
    </source>
</evidence>
<evidence type="ECO:0000313" key="2">
    <source>
        <dbReference type="EMBL" id="JAC24210.1"/>
    </source>
</evidence>
<proteinExistence type="evidence at transcript level"/>
<dbReference type="EMBL" id="GBBK01000272">
    <property type="protein sequence ID" value="JAC24210.1"/>
    <property type="molecule type" value="mRNA"/>
</dbReference>
<accession>A0A023FU80</accession>